<dbReference type="EMBL" id="KB310489">
    <property type="protein sequence ID" value="ELT91446.1"/>
    <property type="molecule type" value="Genomic_DNA"/>
</dbReference>
<evidence type="ECO:0000313" key="4">
    <source>
        <dbReference type="Proteomes" id="UP000014760"/>
    </source>
</evidence>
<name>R7TIS8_CAPTE</name>
<sequence length="296" mass="33249">MDKRGLFWFAPRTENSTRPFFKIHLTSKRVNASYEVTTVVSREEMDFLNETDFPMPNLFANLDPYFIQWVIAVALIIIVASVLFVCVAGTAILLRRKLFSRNTIKETLDNNGQELTRYEGLDRRISTLSGHDYRILASGIDIQCDITEGDYLTAVGVTDGGGYLSAVQAVSSDQVPEYTNQVAIDTPTDATLFKSNQPEYANRVQNRKRSEVGFEIMYENNEAAIIPEDVYLSIHEDNQPAEYDTIPDELVQSKVRQSCDSYATIEGSIEVSGPYAIIGCVGTDNNKQTPDYLELH</sequence>
<protein>
    <submittedName>
        <fullName evidence="2 3">Uncharacterized protein</fullName>
    </submittedName>
</protein>
<dbReference type="EnsemblMetazoa" id="CapteT190369">
    <property type="protein sequence ID" value="CapteP190369"/>
    <property type="gene ID" value="CapteG190369"/>
</dbReference>
<reference evidence="3" key="3">
    <citation type="submission" date="2015-06" db="UniProtKB">
        <authorList>
            <consortium name="EnsemblMetazoa"/>
        </authorList>
    </citation>
    <scope>IDENTIFICATION</scope>
</reference>
<proteinExistence type="predicted"/>
<dbReference type="Proteomes" id="UP000014760">
    <property type="component" value="Unassembled WGS sequence"/>
</dbReference>
<evidence type="ECO:0000313" key="2">
    <source>
        <dbReference type="EMBL" id="ELT91446.1"/>
    </source>
</evidence>
<organism evidence="2">
    <name type="scientific">Capitella teleta</name>
    <name type="common">Polychaete worm</name>
    <dbReference type="NCBI Taxonomy" id="283909"/>
    <lineage>
        <taxon>Eukaryota</taxon>
        <taxon>Metazoa</taxon>
        <taxon>Spiralia</taxon>
        <taxon>Lophotrochozoa</taxon>
        <taxon>Annelida</taxon>
        <taxon>Polychaeta</taxon>
        <taxon>Sedentaria</taxon>
        <taxon>Scolecida</taxon>
        <taxon>Capitellidae</taxon>
        <taxon>Capitella</taxon>
    </lineage>
</organism>
<dbReference type="EMBL" id="AMQN01013782">
    <property type="status" value="NOT_ANNOTATED_CDS"/>
    <property type="molecule type" value="Genomic_DNA"/>
</dbReference>
<dbReference type="AlphaFoldDB" id="R7TIS8"/>
<gene>
    <name evidence="2" type="ORF">CAPTEDRAFT_190369</name>
</gene>
<evidence type="ECO:0000256" key="1">
    <source>
        <dbReference type="SAM" id="Phobius"/>
    </source>
</evidence>
<reference evidence="2 4" key="2">
    <citation type="journal article" date="2013" name="Nature">
        <title>Insights into bilaterian evolution from three spiralian genomes.</title>
        <authorList>
            <person name="Simakov O."/>
            <person name="Marletaz F."/>
            <person name="Cho S.J."/>
            <person name="Edsinger-Gonzales E."/>
            <person name="Havlak P."/>
            <person name="Hellsten U."/>
            <person name="Kuo D.H."/>
            <person name="Larsson T."/>
            <person name="Lv J."/>
            <person name="Arendt D."/>
            <person name="Savage R."/>
            <person name="Osoegawa K."/>
            <person name="de Jong P."/>
            <person name="Grimwood J."/>
            <person name="Chapman J.A."/>
            <person name="Shapiro H."/>
            <person name="Aerts A."/>
            <person name="Otillar R.P."/>
            <person name="Terry A.Y."/>
            <person name="Boore J.L."/>
            <person name="Grigoriev I.V."/>
            <person name="Lindberg D.R."/>
            <person name="Seaver E.C."/>
            <person name="Weisblat D.A."/>
            <person name="Putnam N.H."/>
            <person name="Rokhsar D.S."/>
        </authorList>
    </citation>
    <scope>NUCLEOTIDE SEQUENCE</scope>
    <source>
        <strain evidence="2 4">I ESC-2004</strain>
    </source>
</reference>
<dbReference type="HOGENOM" id="CLU_940879_0_0_1"/>
<accession>R7TIS8</accession>
<keyword evidence="1" id="KW-1133">Transmembrane helix</keyword>
<evidence type="ECO:0000313" key="3">
    <source>
        <dbReference type="EnsemblMetazoa" id="CapteP190369"/>
    </source>
</evidence>
<reference evidence="4" key="1">
    <citation type="submission" date="2012-12" db="EMBL/GenBank/DDBJ databases">
        <authorList>
            <person name="Hellsten U."/>
            <person name="Grimwood J."/>
            <person name="Chapman J.A."/>
            <person name="Shapiro H."/>
            <person name="Aerts A."/>
            <person name="Otillar R.P."/>
            <person name="Terry A.Y."/>
            <person name="Boore J.L."/>
            <person name="Simakov O."/>
            <person name="Marletaz F."/>
            <person name="Cho S.-J."/>
            <person name="Edsinger-Gonzales E."/>
            <person name="Havlak P."/>
            <person name="Kuo D.-H."/>
            <person name="Larsson T."/>
            <person name="Lv J."/>
            <person name="Arendt D."/>
            <person name="Savage R."/>
            <person name="Osoegawa K."/>
            <person name="de Jong P."/>
            <person name="Lindberg D.R."/>
            <person name="Seaver E.C."/>
            <person name="Weisblat D.A."/>
            <person name="Putnam N.H."/>
            <person name="Grigoriev I.V."/>
            <person name="Rokhsar D.S."/>
        </authorList>
    </citation>
    <scope>NUCLEOTIDE SEQUENCE</scope>
    <source>
        <strain evidence="4">I ESC-2004</strain>
    </source>
</reference>
<keyword evidence="1" id="KW-0472">Membrane</keyword>
<keyword evidence="4" id="KW-1185">Reference proteome</keyword>
<feature type="transmembrane region" description="Helical" evidence="1">
    <location>
        <begin position="66"/>
        <end position="94"/>
    </location>
</feature>
<keyword evidence="1" id="KW-0812">Transmembrane</keyword>